<dbReference type="EMBL" id="KQ981673">
    <property type="protein sequence ID" value="KYN38408.1"/>
    <property type="molecule type" value="Genomic_DNA"/>
</dbReference>
<accession>A0A195FDD0</accession>
<name>A0A195FDD0_9HYME</name>
<dbReference type="Proteomes" id="UP000078541">
    <property type="component" value="Unassembled WGS sequence"/>
</dbReference>
<protein>
    <submittedName>
        <fullName evidence="1">Uncharacterized protein</fullName>
    </submittedName>
</protein>
<sequence length="124" mass="14011">VHNNSKVNISTVFRSIYSTGELLAYAKIDVPSEMLFERHRKLFPEMSALLNSGRVLAHPIHVGRLYRCFTLIRTKTCTHTRGSQDGLVSSLSSSFVVVFSWYTGFKGGRYFIWLPGTAHLVYAP</sequence>
<reference evidence="1 2" key="1">
    <citation type="submission" date="2016-03" db="EMBL/GenBank/DDBJ databases">
        <title>Trachymyrmex septentrionalis WGS genome.</title>
        <authorList>
            <person name="Nygaard S."/>
            <person name="Hu H."/>
            <person name="Boomsma J."/>
            <person name="Zhang G."/>
        </authorList>
    </citation>
    <scope>NUCLEOTIDE SEQUENCE [LARGE SCALE GENOMIC DNA]</scope>
    <source>
        <strain evidence="1">Tsep2-gDNA-1</strain>
        <tissue evidence="1">Whole body</tissue>
    </source>
</reference>
<keyword evidence="2" id="KW-1185">Reference proteome</keyword>
<dbReference type="AlphaFoldDB" id="A0A195FDD0"/>
<evidence type="ECO:0000313" key="2">
    <source>
        <dbReference type="Proteomes" id="UP000078541"/>
    </source>
</evidence>
<organism evidence="1 2">
    <name type="scientific">Trachymyrmex septentrionalis</name>
    <dbReference type="NCBI Taxonomy" id="34720"/>
    <lineage>
        <taxon>Eukaryota</taxon>
        <taxon>Metazoa</taxon>
        <taxon>Ecdysozoa</taxon>
        <taxon>Arthropoda</taxon>
        <taxon>Hexapoda</taxon>
        <taxon>Insecta</taxon>
        <taxon>Pterygota</taxon>
        <taxon>Neoptera</taxon>
        <taxon>Endopterygota</taxon>
        <taxon>Hymenoptera</taxon>
        <taxon>Apocrita</taxon>
        <taxon>Aculeata</taxon>
        <taxon>Formicoidea</taxon>
        <taxon>Formicidae</taxon>
        <taxon>Myrmicinae</taxon>
        <taxon>Trachymyrmex</taxon>
    </lineage>
</organism>
<proteinExistence type="predicted"/>
<evidence type="ECO:0000313" key="1">
    <source>
        <dbReference type="EMBL" id="KYN38408.1"/>
    </source>
</evidence>
<gene>
    <name evidence="1" type="ORF">ALC56_07449</name>
</gene>
<feature type="non-terminal residue" evidence="1">
    <location>
        <position position="1"/>
    </location>
</feature>